<reference evidence="2 3" key="1">
    <citation type="submission" date="2019-02" db="EMBL/GenBank/DDBJ databases">
        <title>Genome sequencing of the rare red list fungi Antrodiella citrinella (Flaviporus citrinellus).</title>
        <authorList>
            <person name="Buettner E."/>
            <person name="Kellner H."/>
        </authorList>
    </citation>
    <scope>NUCLEOTIDE SEQUENCE [LARGE SCALE GENOMIC DNA]</scope>
    <source>
        <strain evidence="2 3">DSM 108506</strain>
    </source>
</reference>
<dbReference type="GO" id="GO:0004674">
    <property type="term" value="F:protein serine/threonine kinase activity"/>
    <property type="evidence" value="ECO:0007669"/>
    <property type="project" value="TreeGrafter"/>
</dbReference>
<dbReference type="InterPro" id="IPR051681">
    <property type="entry name" value="Ser/Thr_Kinases-Pseudokinases"/>
</dbReference>
<comment type="caution">
    <text evidence="2">The sequence shown here is derived from an EMBL/GenBank/DDBJ whole genome shotgun (WGS) entry which is preliminary data.</text>
</comment>
<name>A0A4S4MXC0_9APHY</name>
<dbReference type="SUPFAM" id="SSF56112">
    <property type="entry name" value="Protein kinase-like (PK-like)"/>
    <property type="match status" value="1"/>
</dbReference>
<evidence type="ECO:0000259" key="1">
    <source>
        <dbReference type="PROSITE" id="PS50011"/>
    </source>
</evidence>
<dbReference type="InterPro" id="IPR011009">
    <property type="entry name" value="Kinase-like_dom_sf"/>
</dbReference>
<keyword evidence="3" id="KW-1185">Reference proteome</keyword>
<dbReference type="PROSITE" id="PS50011">
    <property type="entry name" value="PROTEIN_KINASE_DOM"/>
    <property type="match status" value="1"/>
</dbReference>
<dbReference type="AlphaFoldDB" id="A0A4S4MXC0"/>
<dbReference type="InterPro" id="IPR000719">
    <property type="entry name" value="Prot_kinase_dom"/>
</dbReference>
<dbReference type="EMBL" id="SGPM01000059">
    <property type="protein sequence ID" value="THH31064.1"/>
    <property type="molecule type" value="Genomic_DNA"/>
</dbReference>
<dbReference type="PANTHER" id="PTHR44329:SF214">
    <property type="entry name" value="PROTEIN KINASE DOMAIN-CONTAINING PROTEIN"/>
    <property type="match status" value="1"/>
</dbReference>
<evidence type="ECO:0000313" key="3">
    <source>
        <dbReference type="Proteomes" id="UP000308730"/>
    </source>
</evidence>
<sequence length="529" mass="58634">MASTDAHFSRYRNKLRKLSIKLSITHEILPSALILKGVQCDSTHSIDAGGFGDVYIGTYNGIKVALKHLRTHPNIDNEVKQLFYRETLLWKDLMNAHIIQFLGITEDLPREKQICMVIPWMANGSLKSFVAAQRKKGALEGDGQVVTLDKWLYQISDGLAYLHAEGIVHGDLHGGNVLIDQNETACLTDFGMALVAESTPYAYNSRHGGGALHWNAPELSDPEHFGLETRRPTFQSDVFSFACVCVEVYTGAPPFHKFSPIQAAGRYVMGQRPDRPTLPGEGGGLMPDALWSLTNACWAQNPWDRISTKEATSTMAQIARIPADTFMDYLVDGDSAVSLDARSLSYDTIFDIAQTMIRDSIVSPSEEMVGHSSANRTFSESSSWNVVTNLRPQLSDYIAIRCGPSYDILMRYMKVTDTNGLTFSPGLSGSAKFKVMYRSNDKIALIGSNGMYVNMYYVDDVKCEGPKGGLDLGLEYEPNGLVSFAIFGYQGMADKTYYLSWEPGNPAYNGSLAVKRQKEATCFFHIENF</sequence>
<dbReference type="Pfam" id="PF07714">
    <property type="entry name" value="PK_Tyr_Ser-Thr"/>
    <property type="match status" value="1"/>
</dbReference>
<feature type="domain" description="Protein kinase" evidence="1">
    <location>
        <begin position="40"/>
        <end position="327"/>
    </location>
</feature>
<dbReference type="InterPro" id="IPR001245">
    <property type="entry name" value="Ser-Thr/Tyr_kinase_cat_dom"/>
</dbReference>
<accession>A0A4S4MXC0</accession>
<protein>
    <recommendedName>
        <fullName evidence="1">Protein kinase domain-containing protein</fullName>
    </recommendedName>
</protein>
<dbReference type="PANTHER" id="PTHR44329">
    <property type="entry name" value="SERINE/THREONINE-PROTEIN KINASE TNNI3K-RELATED"/>
    <property type="match status" value="1"/>
</dbReference>
<organism evidence="2 3">
    <name type="scientific">Antrodiella citrinella</name>
    <dbReference type="NCBI Taxonomy" id="2447956"/>
    <lineage>
        <taxon>Eukaryota</taxon>
        <taxon>Fungi</taxon>
        <taxon>Dikarya</taxon>
        <taxon>Basidiomycota</taxon>
        <taxon>Agaricomycotina</taxon>
        <taxon>Agaricomycetes</taxon>
        <taxon>Polyporales</taxon>
        <taxon>Steccherinaceae</taxon>
        <taxon>Antrodiella</taxon>
    </lineage>
</organism>
<dbReference type="OrthoDB" id="2804215at2759"/>
<gene>
    <name evidence="2" type="ORF">EUX98_g3127</name>
</gene>
<dbReference type="Gene3D" id="1.10.510.10">
    <property type="entry name" value="Transferase(Phosphotransferase) domain 1"/>
    <property type="match status" value="1"/>
</dbReference>
<dbReference type="GO" id="GO:0005524">
    <property type="term" value="F:ATP binding"/>
    <property type="evidence" value="ECO:0007669"/>
    <property type="project" value="InterPro"/>
</dbReference>
<dbReference type="Proteomes" id="UP000308730">
    <property type="component" value="Unassembled WGS sequence"/>
</dbReference>
<evidence type="ECO:0000313" key="2">
    <source>
        <dbReference type="EMBL" id="THH31064.1"/>
    </source>
</evidence>
<proteinExistence type="predicted"/>